<comment type="caution">
    <text evidence="3">The sequence shown here is derived from an EMBL/GenBank/DDBJ whole genome shotgun (WGS) entry which is preliminary data.</text>
</comment>
<dbReference type="Proteomes" id="UP001470230">
    <property type="component" value="Unassembled WGS sequence"/>
</dbReference>
<evidence type="ECO:0000313" key="3">
    <source>
        <dbReference type="EMBL" id="KAK8847889.1"/>
    </source>
</evidence>
<dbReference type="InterPro" id="IPR027417">
    <property type="entry name" value="P-loop_NTPase"/>
</dbReference>
<gene>
    <name evidence="3" type="ORF">M9Y10_018927</name>
</gene>
<dbReference type="SMART" id="SM00175">
    <property type="entry name" value="RAB"/>
    <property type="match status" value="1"/>
</dbReference>
<keyword evidence="2" id="KW-0342">GTP-binding</keyword>
<dbReference type="PANTHER" id="PTHR47977">
    <property type="entry name" value="RAS-RELATED PROTEIN RAB"/>
    <property type="match status" value="1"/>
</dbReference>
<dbReference type="SMART" id="SM00176">
    <property type="entry name" value="RAN"/>
    <property type="match status" value="1"/>
</dbReference>
<dbReference type="Pfam" id="PF00071">
    <property type="entry name" value="Ras"/>
    <property type="match status" value="1"/>
</dbReference>
<proteinExistence type="predicted"/>
<dbReference type="PRINTS" id="PR00449">
    <property type="entry name" value="RASTRNSFRMNG"/>
</dbReference>
<dbReference type="NCBIfam" id="TIGR00231">
    <property type="entry name" value="small_GTP"/>
    <property type="match status" value="1"/>
</dbReference>
<dbReference type="PROSITE" id="PS51419">
    <property type="entry name" value="RAB"/>
    <property type="match status" value="1"/>
</dbReference>
<dbReference type="CDD" id="cd00154">
    <property type="entry name" value="Rab"/>
    <property type="match status" value="1"/>
</dbReference>
<dbReference type="PROSITE" id="PS51420">
    <property type="entry name" value="RHO"/>
    <property type="match status" value="1"/>
</dbReference>
<dbReference type="InterPro" id="IPR001806">
    <property type="entry name" value="Small_GTPase"/>
</dbReference>
<dbReference type="EMBL" id="JAPFFF010000027">
    <property type="protein sequence ID" value="KAK8847889.1"/>
    <property type="molecule type" value="Genomic_DNA"/>
</dbReference>
<sequence>MSKNDESSESQIPSIQIITLGEAGVGKTSLILRYAENKFSEQYLNTVGVDFKTKKVNVDGDDVVLKIWDTAGQEKFRSISRSFIGRADGIFIVFDVSARSTFNKVQEWINSIKDAGNNHVVIVLIGNKCDIERSVSSGEAKVFAYDRNIAYYDTSAKDGTNIEEVFLYMAKNCKTNKPVKEPVPQDNSQKSCKC</sequence>
<dbReference type="SUPFAM" id="SSF52540">
    <property type="entry name" value="P-loop containing nucleoside triphosphate hydrolases"/>
    <property type="match status" value="1"/>
</dbReference>
<dbReference type="SMART" id="SM00173">
    <property type="entry name" value="RAS"/>
    <property type="match status" value="1"/>
</dbReference>
<dbReference type="InterPro" id="IPR005225">
    <property type="entry name" value="Small_GTP-bd"/>
</dbReference>
<protein>
    <submittedName>
        <fullName evidence="3">Uncharacterized protein</fullName>
    </submittedName>
</protein>
<dbReference type="Gene3D" id="3.40.50.300">
    <property type="entry name" value="P-loop containing nucleotide triphosphate hydrolases"/>
    <property type="match status" value="1"/>
</dbReference>
<dbReference type="PROSITE" id="PS51421">
    <property type="entry name" value="RAS"/>
    <property type="match status" value="1"/>
</dbReference>
<organism evidence="3 4">
    <name type="scientific">Tritrichomonas musculus</name>
    <dbReference type="NCBI Taxonomy" id="1915356"/>
    <lineage>
        <taxon>Eukaryota</taxon>
        <taxon>Metamonada</taxon>
        <taxon>Parabasalia</taxon>
        <taxon>Tritrichomonadida</taxon>
        <taxon>Tritrichomonadidae</taxon>
        <taxon>Tritrichomonas</taxon>
    </lineage>
</organism>
<dbReference type="InterPro" id="IPR050227">
    <property type="entry name" value="Rab"/>
</dbReference>
<dbReference type="SMART" id="SM00174">
    <property type="entry name" value="RHO"/>
    <property type="match status" value="1"/>
</dbReference>
<name>A0ABR2HK14_9EUKA</name>
<keyword evidence="1" id="KW-0547">Nucleotide-binding</keyword>
<evidence type="ECO:0000256" key="2">
    <source>
        <dbReference type="ARBA" id="ARBA00023134"/>
    </source>
</evidence>
<reference evidence="3 4" key="1">
    <citation type="submission" date="2024-04" db="EMBL/GenBank/DDBJ databases">
        <title>Tritrichomonas musculus Genome.</title>
        <authorList>
            <person name="Alves-Ferreira E."/>
            <person name="Grigg M."/>
            <person name="Lorenzi H."/>
            <person name="Galac M."/>
        </authorList>
    </citation>
    <scope>NUCLEOTIDE SEQUENCE [LARGE SCALE GENOMIC DNA]</scope>
    <source>
        <strain evidence="3 4">EAF2021</strain>
    </source>
</reference>
<evidence type="ECO:0000256" key="1">
    <source>
        <dbReference type="ARBA" id="ARBA00022741"/>
    </source>
</evidence>
<keyword evidence="4" id="KW-1185">Reference proteome</keyword>
<evidence type="ECO:0000313" key="4">
    <source>
        <dbReference type="Proteomes" id="UP001470230"/>
    </source>
</evidence>
<accession>A0ABR2HK14</accession>